<evidence type="ECO:0000259" key="6">
    <source>
        <dbReference type="PROSITE" id="PS50048"/>
    </source>
</evidence>
<dbReference type="GeneID" id="63753515"/>
<dbReference type="Proteomes" id="UP000184383">
    <property type="component" value="Unassembled WGS sequence"/>
</dbReference>
<dbReference type="GO" id="GO:0008270">
    <property type="term" value="F:zinc ion binding"/>
    <property type="evidence" value="ECO:0007669"/>
    <property type="project" value="InterPro"/>
</dbReference>
<dbReference type="AlphaFoldDB" id="A0A1L9RLC1"/>
<dbReference type="SMART" id="SM00066">
    <property type="entry name" value="GAL4"/>
    <property type="match status" value="1"/>
</dbReference>
<keyword evidence="8" id="KW-1185">Reference proteome</keyword>
<protein>
    <recommendedName>
        <fullName evidence="6">Zn(2)-C6 fungal-type domain-containing protein</fullName>
    </recommendedName>
</protein>
<dbReference type="PROSITE" id="PS00463">
    <property type="entry name" value="ZN2_CY6_FUNGAL_1"/>
    <property type="match status" value="1"/>
</dbReference>
<dbReference type="Gene3D" id="4.10.240.10">
    <property type="entry name" value="Zn(2)-C6 fungal-type DNA-binding domain"/>
    <property type="match status" value="1"/>
</dbReference>
<dbReference type="InterPro" id="IPR053157">
    <property type="entry name" value="Sterol_Uptake_Regulator"/>
</dbReference>
<dbReference type="PRINTS" id="PR00755">
    <property type="entry name" value="AFLATOXINBRP"/>
</dbReference>
<evidence type="ECO:0000256" key="2">
    <source>
        <dbReference type="ARBA" id="ARBA00023125"/>
    </source>
</evidence>
<feature type="compositionally biased region" description="Polar residues" evidence="5">
    <location>
        <begin position="17"/>
        <end position="30"/>
    </location>
</feature>
<keyword evidence="4" id="KW-0539">Nucleus</keyword>
<dbReference type="RefSeq" id="XP_040689323.1">
    <property type="nucleotide sequence ID" value="XM_040837667.1"/>
</dbReference>
<evidence type="ECO:0000313" key="7">
    <source>
        <dbReference type="EMBL" id="OJJ35647.1"/>
    </source>
</evidence>
<dbReference type="STRING" id="1073089.A0A1L9RLC1"/>
<sequence length="478" mass="53897">MLITPNPSPSPENTTEIQQKGNSHSPTLSEQLQGRKSLFRVPMYQKQNFVSFKTTDESTESVYHARRAHRKSRAGCLNCKRRRVKCDESRPHCIRCQKHGVDCDYDVVQCRATKNSGIVSHSTKKVPNLTSSGSTVYSMSLAAVAEKIDDLLQMKPRNGQLSDNIVALQHFHNSTLATVGTGGFKGVMRDQVIKLAFDSPFLMHTVIAVATTHLCRVVPDNSTYKFAEAYHWQQAISLYSKEISSTVGLHNMDTLFSACLLLTVHSFALEDYNPRASFVFSDNPETLNWLMLQGGLRHLLGLTRPWISQSIWAAPFMESRDENIIFDDHRTGRVGLHPELADICGIDDTTTEETNPYMWPLRMLSPLLLLERSVKSFSKYTTFMGRLLPDYFDKLIQKDPPGLIILSWWLALVSATDLWWANARVRSECTAICMFLEDSDDPLVLKLLEFPAGTCGYLLRHVQERAVLDSCGDLVGVF</sequence>
<evidence type="ECO:0000256" key="1">
    <source>
        <dbReference type="ARBA" id="ARBA00023015"/>
    </source>
</evidence>
<evidence type="ECO:0000256" key="5">
    <source>
        <dbReference type="SAM" id="MobiDB-lite"/>
    </source>
</evidence>
<dbReference type="GO" id="GO:0003677">
    <property type="term" value="F:DNA binding"/>
    <property type="evidence" value="ECO:0007669"/>
    <property type="project" value="UniProtKB-KW"/>
</dbReference>
<evidence type="ECO:0000256" key="3">
    <source>
        <dbReference type="ARBA" id="ARBA00023163"/>
    </source>
</evidence>
<name>A0A1L9RLC1_ASPWE</name>
<keyword evidence="3" id="KW-0804">Transcription</keyword>
<dbReference type="OrthoDB" id="416217at2759"/>
<dbReference type="CDD" id="cd00067">
    <property type="entry name" value="GAL4"/>
    <property type="match status" value="1"/>
</dbReference>
<dbReference type="EMBL" id="KV878212">
    <property type="protein sequence ID" value="OJJ35647.1"/>
    <property type="molecule type" value="Genomic_DNA"/>
</dbReference>
<dbReference type="Pfam" id="PF00172">
    <property type="entry name" value="Zn_clus"/>
    <property type="match status" value="1"/>
</dbReference>
<dbReference type="PANTHER" id="PTHR47784:SF9">
    <property type="entry name" value="ZN(II)2CYS6 TRANSCRIPTION FACTOR (EUROFUNG)"/>
    <property type="match status" value="1"/>
</dbReference>
<dbReference type="InterPro" id="IPR036864">
    <property type="entry name" value="Zn2-C6_fun-type_DNA-bd_sf"/>
</dbReference>
<accession>A0A1L9RLC1</accession>
<reference evidence="8" key="1">
    <citation type="journal article" date="2017" name="Genome Biol.">
        <title>Comparative genomics reveals high biological diversity and specific adaptations in the industrially and medically important fungal genus Aspergillus.</title>
        <authorList>
            <person name="de Vries R.P."/>
            <person name="Riley R."/>
            <person name="Wiebenga A."/>
            <person name="Aguilar-Osorio G."/>
            <person name="Amillis S."/>
            <person name="Uchima C.A."/>
            <person name="Anderluh G."/>
            <person name="Asadollahi M."/>
            <person name="Askin M."/>
            <person name="Barry K."/>
            <person name="Battaglia E."/>
            <person name="Bayram O."/>
            <person name="Benocci T."/>
            <person name="Braus-Stromeyer S.A."/>
            <person name="Caldana C."/>
            <person name="Canovas D."/>
            <person name="Cerqueira G.C."/>
            <person name="Chen F."/>
            <person name="Chen W."/>
            <person name="Choi C."/>
            <person name="Clum A."/>
            <person name="Dos Santos R.A."/>
            <person name="Damasio A.R."/>
            <person name="Diallinas G."/>
            <person name="Emri T."/>
            <person name="Fekete E."/>
            <person name="Flipphi M."/>
            <person name="Freyberg S."/>
            <person name="Gallo A."/>
            <person name="Gournas C."/>
            <person name="Habgood R."/>
            <person name="Hainaut M."/>
            <person name="Harispe M.L."/>
            <person name="Henrissat B."/>
            <person name="Hilden K.S."/>
            <person name="Hope R."/>
            <person name="Hossain A."/>
            <person name="Karabika E."/>
            <person name="Karaffa L."/>
            <person name="Karanyi Z."/>
            <person name="Krasevec N."/>
            <person name="Kuo A."/>
            <person name="Kusch H."/>
            <person name="LaButti K."/>
            <person name="Lagendijk E.L."/>
            <person name="Lapidus A."/>
            <person name="Levasseur A."/>
            <person name="Lindquist E."/>
            <person name="Lipzen A."/>
            <person name="Logrieco A.F."/>
            <person name="MacCabe A."/>
            <person name="Maekelae M.R."/>
            <person name="Malavazi I."/>
            <person name="Melin P."/>
            <person name="Meyer V."/>
            <person name="Mielnichuk N."/>
            <person name="Miskei M."/>
            <person name="Molnar A.P."/>
            <person name="Mule G."/>
            <person name="Ngan C.Y."/>
            <person name="Orejas M."/>
            <person name="Orosz E."/>
            <person name="Ouedraogo J.P."/>
            <person name="Overkamp K.M."/>
            <person name="Park H.-S."/>
            <person name="Perrone G."/>
            <person name="Piumi F."/>
            <person name="Punt P.J."/>
            <person name="Ram A.F."/>
            <person name="Ramon A."/>
            <person name="Rauscher S."/>
            <person name="Record E."/>
            <person name="Riano-Pachon D.M."/>
            <person name="Robert V."/>
            <person name="Roehrig J."/>
            <person name="Ruller R."/>
            <person name="Salamov A."/>
            <person name="Salih N.S."/>
            <person name="Samson R.A."/>
            <person name="Sandor E."/>
            <person name="Sanguinetti M."/>
            <person name="Schuetze T."/>
            <person name="Sepcic K."/>
            <person name="Shelest E."/>
            <person name="Sherlock G."/>
            <person name="Sophianopoulou V."/>
            <person name="Squina F.M."/>
            <person name="Sun H."/>
            <person name="Susca A."/>
            <person name="Todd R.B."/>
            <person name="Tsang A."/>
            <person name="Unkles S.E."/>
            <person name="van de Wiele N."/>
            <person name="van Rossen-Uffink D."/>
            <person name="Oliveira J.V."/>
            <person name="Vesth T.C."/>
            <person name="Visser J."/>
            <person name="Yu J.-H."/>
            <person name="Zhou M."/>
            <person name="Andersen M.R."/>
            <person name="Archer D.B."/>
            <person name="Baker S.E."/>
            <person name="Benoit I."/>
            <person name="Brakhage A.A."/>
            <person name="Braus G.H."/>
            <person name="Fischer R."/>
            <person name="Frisvad J.C."/>
            <person name="Goldman G.H."/>
            <person name="Houbraken J."/>
            <person name="Oakley B."/>
            <person name="Pocsi I."/>
            <person name="Scazzocchio C."/>
            <person name="Seiboth B."/>
            <person name="vanKuyk P.A."/>
            <person name="Wortman J."/>
            <person name="Dyer P.S."/>
            <person name="Grigoriev I.V."/>
        </authorList>
    </citation>
    <scope>NUCLEOTIDE SEQUENCE [LARGE SCALE GENOMIC DNA]</scope>
    <source>
        <strain evidence="8">DTO 134E9</strain>
    </source>
</reference>
<evidence type="ECO:0000256" key="4">
    <source>
        <dbReference type="ARBA" id="ARBA00023242"/>
    </source>
</evidence>
<dbReference type="VEuPathDB" id="FungiDB:ASPWEDRAFT_518619"/>
<gene>
    <name evidence="7" type="ORF">ASPWEDRAFT_518619</name>
</gene>
<feature type="domain" description="Zn(2)-C6 fungal-type" evidence="6">
    <location>
        <begin position="75"/>
        <end position="105"/>
    </location>
</feature>
<keyword evidence="2" id="KW-0238">DNA-binding</keyword>
<organism evidence="7 8">
    <name type="scientific">Aspergillus wentii DTO 134E9</name>
    <dbReference type="NCBI Taxonomy" id="1073089"/>
    <lineage>
        <taxon>Eukaryota</taxon>
        <taxon>Fungi</taxon>
        <taxon>Dikarya</taxon>
        <taxon>Ascomycota</taxon>
        <taxon>Pezizomycotina</taxon>
        <taxon>Eurotiomycetes</taxon>
        <taxon>Eurotiomycetidae</taxon>
        <taxon>Eurotiales</taxon>
        <taxon>Aspergillaceae</taxon>
        <taxon>Aspergillus</taxon>
        <taxon>Aspergillus subgen. Cremei</taxon>
    </lineage>
</organism>
<dbReference type="PROSITE" id="PS50048">
    <property type="entry name" value="ZN2_CY6_FUNGAL_2"/>
    <property type="match status" value="1"/>
</dbReference>
<dbReference type="PANTHER" id="PTHR47784">
    <property type="entry name" value="STEROL UPTAKE CONTROL PROTEIN 2"/>
    <property type="match status" value="1"/>
</dbReference>
<feature type="compositionally biased region" description="Pro residues" evidence="5">
    <location>
        <begin position="1"/>
        <end position="10"/>
    </location>
</feature>
<keyword evidence="1" id="KW-0805">Transcription regulation</keyword>
<dbReference type="SUPFAM" id="SSF57701">
    <property type="entry name" value="Zn2/Cys6 DNA-binding domain"/>
    <property type="match status" value="1"/>
</dbReference>
<feature type="region of interest" description="Disordered" evidence="5">
    <location>
        <begin position="1"/>
        <end position="30"/>
    </location>
</feature>
<evidence type="ECO:0000313" key="8">
    <source>
        <dbReference type="Proteomes" id="UP000184383"/>
    </source>
</evidence>
<dbReference type="GO" id="GO:0001228">
    <property type="term" value="F:DNA-binding transcription activator activity, RNA polymerase II-specific"/>
    <property type="evidence" value="ECO:0007669"/>
    <property type="project" value="TreeGrafter"/>
</dbReference>
<dbReference type="InterPro" id="IPR001138">
    <property type="entry name" value="Zn2Cys6_DnaBD"/>
</dbReference>
<proteinExistence type="predicted"/>